<evidence type="ECO:0000313" key="1">
    <source>
        <dbReference type="EMBL" id="CRK94480.1"/>
    </source>
</evidence>
<dbReference type="EMBL" id="CVRI01000039">
    <property type="protein sequence ID" value="CRK94480.1"/>
    <property type="molecule type" value="Genomic_DNA"/>
</dbReference>
<accession>A0A1J1I2F2</accession>
<organism evidence="1 2">
    <name type="scientific">Clunio marinus</name>
    <dbReference type="NCBI Taxonomy" id="568069"/>
    <lineage>
        <taxon>Eukaryota</taxon>
        <taxon>Metazoa</taxon>
        <taxon>Ecdysozoa</taxon>
        <taxon>Arthropoda</taxon>
        <taxon>Hexapoda</taxon>
        <taxon>Insecta</taxon>
        <taxon>Pterygota</taxon>
        <taxon>Neoptera</taxon>
        <taxon>Endopterygota</taxon>
        <taxon>Diptera</taxon>
        <taxon>Nematocera</taxon>
        <taxon>Chironomoidea</taxon>
        <taxon>Chironomidae</taxon>
        <taxon>Clunio</taxon>
    </lineage>
</organism>
<reference evidence="1 2" key="1">
    <citation type="submission" date="2015-04" db="EMBL/GenBank/DDBJ databases">
        <authorList>
            <person name="Syromyatnikov M.Y."/>
            <person name="Popov V.N."/>
        </authorList>
    </citation>
    <scope>NUCLEOTIDE SEQUENCE [LARGE SCALE GENOMIC DNA]</scope>
</reference>
<proteinExistence type="predicted"/>
<dbReference type="Proteomes" id="UP000183832">
    <property type="component" value="Unassembled WGS sequence"/>
</dbReference>
<protein>
    <submittedName>
        <fullName evidence="1">CLUMA_CG007986, isoform A</fullName>
    </submittedName>
</protein>
<dbReference type="AlphaFoldDB" id="A0A1J1I2F2"/>
<sequence>MEKLIVDGSHHNESFDESKKNVRHIDAQAEQTAVLSYVARSDLVCFSFISFVKMKRDMIPIMEDTFKTNKRQLLVFEKGKFNEM</sequence>
<keyword evidence="2" id="KW-1185">Reference proteome</keyword>
<name>A0A1J1I2F2_9DIPT</name>
<evidence type="ECO:0000313" key="2">
    <source>
        <dbReference type="Proteomes" id="UP000183832"/>
    </source>
</evidence>
<gene>
    <name evidence="1" type="ORF">CLUMA_CG007986</name>
</gene>